<dbReference type="GO" id="GO:2000431">
    <property type="term" value="P:regulation of cytokinesis, actomyosin contractile ring assembly"/>
    <property type="evidence" value="ECO:0007669"/>
    <property type="project" value="InterPro"/>
</dbReference>
<dbReference type="GO" id="GO:0005085">
    <property type="term" value="F:guanyl-nucleotide exchange factor activity"/>
    <property type="evidence" value="ECO:0007669"/>
    <property type="project" value="InterPro"/>
</dbReference>
<feature type="compositionally biased region" description="Basic and acidic residues" evidence="1">
    <location>
        <begin position="14"/>
        <end position="34"/>
    </location>
</feature>
<dbReference type="InterPro" id="IPR036420">
    <property type="entry name" value="BRCT_dom_sf"/>
</dbReference>
<dbReference type="InterPro" id="IPR035899">
    <property type="entry name" value="DBL_dom_sf"/>
</dbReference>
<dbReference type="Proteomes" id="UP000298663">
    <property type="component" value="Unassembled WGS sequence"/>
</dbReference>
<dbReference type="Pfam" id="PF00621">
    <property type="entry name" value="RhoGEF"/>
    <property type="match status" value="1"/>
</dbReference>
<keyword evidence="5" id="KW-1185">Reference proteome</keyword>
<dbReference type="GO" id="GO:0005634">
    <property type="term" value="C:nucleus"/>
    <property type="evidence" value="ECO:0007669"/>
    <property type="project" value="InterPro"/>
</dbReference>
<evidence type="ECO:0000259" key="3">
    <source>
        <dbReference type="PROSITE" id="PS50172"/>
    </source>
</evidence>
<feature type="domain" description="BRCT" evidence="3">
    <location>
        <begin position="147"/>
        <end position="222"/>
    </location>
</feature>
<accession>A0A4U5NYM3</accession>
<dbReference type="SMART" id="SM00325">
    <property type="entry name" value="RhoGEF"/>
    <property type="match status" value="1"/>
</dbReference>
<feature type="domain" description="DH" evidence="2">
    <location>
        <begin position="380"/>
        <end position="569"/>
    </location>
</feature>
<name>A0A4U5NYM3_STECR</name>
<organism evidence="4 5">
    <name type="scientific">Steinernema carpocapsae</name>
    <name type="common">Entomopathogenic nematode</name>
    <dbReference type="NCBI Taxonomy" id="34508"/>
    <lineage>
        <taxon>Eukaryota</taxon>
        <taxon>Metazoa</taxon>
        <taxon>Ecdysozoa</taxon>
        <taxon>Nematoda</taxon>
        <taxon>Chromadorea</taxon>
        <taxon>Rhabditida</taxon>
        <taxon>Tylenchina</taxon>
        <taxon>Panagrolaimomorpha</taxon>
        <taxon>Strongyloidoidea</taxon>
        <taxon>Steinernematidae</taxon>
        <taxon>Steinernema</taxon>
    </lineage>
</organism>
<evidence type="ECO:0008006" key="6">
    <source>
        <dbReference type="Google" id="ProtNLM"/>
    </source>
</evidence>
<dbReference type="InterPro" id="IPR049396">
    <property type="entry name" value="ECT2_BRCT0"/>
</dbReference>
<sequence>MDTGNLAGSSSTRTFREAKPLPRGDDGDPGREDMSMLSRKPAMKKFVTKICVVGEELRRDVQLMDLLKLRFRLEVIYEDPLNTSYSEHTLDQDLVFLVNDFNSQEFENLKSVQAKILGPPYVRTMAERGKENLPFPRQNRPQYCLSMQDFRICFDDHEEMRRDRVKLADLVRYMGGQAKDKIREKEYVISKRNDGDLYRCAEQYKRPVLKPKWVEACWERRNDISFSVTKPSFMDVYRVAPFENLKLYFDFASSDLGEMKEKTLRHKGEVVYTTANATHIIVEKFTERIGHGIPNVWRVTSVWFWKSVDQGYRMNELKFQRKRPSDGRLTPGKEEKQSRHNYSNDRDLSSENLENSNASVLSGYSSDDLDKPSSSKPADKRRQICLELLETEENYVKALEIIVERFKKPLEERNAESEILTKSEMTQIFSKVPPLIQVHSKIKETLENQIRTKWRKDNLVGKVWADFKLDLEKVYPPFINSYDQAKEMMDECDRMKPKFHNFLKAVQSEPGCLRNTLQDLLIRPVQRLGSVVMLLKEILKRTSKSNRDHDYLIHAIANVENVLKKSNEQRKNTDNYAHLLELFNEIDDLPTFGSSQWELLNQVEMNVVAAGGSWSFMKGKTVRLSLLSQFLLVTKVRHGFANTSTANLNATHSRRSLSLSRSISFSHKRKKKLKYMMHILPYSFRTVEKVTVRAAMGTYVLTCRDGINGDEPIILQPTHDYSIESVDELFKGCCDLIRTLQGRTISVEEINEQKLEEMQSSETYRLLIKIVGNHQWNHMGSPGMDQNRPPGGTLKRSTTLSKFGSSLQRSISRISMFSSRSTLPSINEDVRPRPF</sequence>
<reference evidence="4 5" key="1">
    <citation type="journal article" date="2015" name="Genome Biol.">
        <title>Comparative genomics of Steinernema reveals deeply conserved gene regulatory networks.</title>
        <authorList>
            <person name="Dillman A.R."/>
            <person name="Macchietto M."/>
            <person name="Porter C.F."/>
            <person name="Rogers A."/>
            <person name="Williams B."/>
            <person name="Antoshechkin I."/>
            <person name="Lee M.M."/>
            <person name="Goodwin Z."/>
            <person name="Lu X."/>
            <person name="Lewis E.E."/>
            <person name="Goodrich-Blair H."/>
            <person name="Stock S.P."/>
            <person name="Adams B.J."/>
            <person name="Sternberg P.W."/>
            <person name="Mortazavi A."/>
        </authorList>
    </citation>
    <scope>NUCLEOTIDE SEQUENCE [LARGE SCALE GENOMIC DNA]</scope>
    <source>
        <strain evidence="4 5">ALL</strain>
    </source>
</reference>
<dbReference type="GO" id="GO:0000281">
    <property type="term" value="P:mitotic cytokinesis"/>
    <property type="evidence" value="ECO:0007669"/>
    <property type="project" value="TreeGrafter"/>
</dbReference>
<dbReference type="GO" id="GO:0005938">
    <property type="term" value="C:cell cortex"/>
    <property type="evidence" value="ECO:0007669"/>
    <property type="project" value="TreeGrafter"/>
</dbReference>
<dbReference type="InterPro" id="IPR000219">
    <property type="entry name" value="DH_dom"/>
</dbReference>
<dbReference type="PROSITE" id="PS50172">
    <property type="entry name" value="BRCT"/>
    <property type="match status" value="1"/>
</dbReference>
<dbReference type="GO" id="GO:0007399">
    <property type="term" value="P:nervous system development"/>
    <property type="evidence" value="ECO:0007669"/>
    <property type="project" value="TreeGrafter"/>
</dbReference>
<evidence type="ECO:0000259" key="2">
    <source>
        <dbReference type="PROSITE" id="PS50010"/>
    </source>
</evidence>
<dbReference type="AlphaFoldDB" id="A0A4U5NYM3"/>
<dbReference type="CDD" id="cd00160">
    <property type="entry name" value="RhoGEF"/>
    <property type="match status" value="1"/>
</dbReference>
<dbReference type="SUPFAM" id="SSF48065">
    <property type="entry name" value="DBL homology domain (DH-domain)"/>
    <property type="match status" value="1"/>
</dbReference>
<evidence type="ECO:0000313" key="4">
    <source>
        <dbReference type="EMBL" id="TKR88441.1"/>
    </source>
</evidence>
<gene>
    <name evidence="4" type="ORF">L596_012688</name>
</gene>
<dbReference type="Gene3D" id="1.20.900.10">
    <property type="entry name" value="Dbl homology (DH) domain"/>
    <property type="match status" value="1"/>
</dbReference>
<dbReference type="SUPFAM" id="SSF52113">
    <property type="entry name" value="BRCT domain"/>
    <property type="match status" value="2"/>
</dbReference>
<comment type="caution">
    <text evidence="4">The sequence shown here is derived from an EMBL/GenBank/DDBJ whole genome shotgun (WGS) entry which is preliminary data.</text>
</comment>
<feature type="compositionally biased region" description="Basic and acidic residues" evidence="1">
    <location>
        <begin position="323"/>
        <end position="349"/>
    </location>
</feature>
<dbReference type="OrthoDB" id="9997817at2759"/>
<evidence type="ECO:0000256" key="1">
    <source>
        <dbReference type="SAM" id="MobiDB-lite"/>
    </source>
</evidence>
<dbReference type="PROSITE" id="PS50010">
    <property type="entry name" value="DH_2"/>
    <property type="match status" value="1"/>
</dbReference>
<dbReference type="Gene3D" id="3.40.50.10190">
    <property type="entry name" value="BRCT domain"/>
    <property type="match status" value="3"/>
</dbReference>
<dbReference type="PANTHER" id="PTHR16777">
    <property type="entry name" value="PROTEIN ECT2"/>
    <property type="match status" value="1"/>
</dbReference>
<dbReference type="EMBL" id="AZBU02000003">
    <property type="protein sequence ID" value="TKR88441.1"/>
    <property type="molecule type" value="Genomic_DNA"/>
</dbReference>
<dbReference type="GO" id="GO:0005096">
    <property type="term" value="F:GTPase activator activity"/>
    <property type="evidence" value="ECO:0007669"/>
    <property type="project" value="InterPro"/>
</dbReference>
<evidence type="ECO:0000313" key="5">
    <source>
        <dbReference type="Proteomes" id="UP000298663"/>
    </source>
</evidence>
<protein>
    <recommendedName>
        <fullName evidence="6">DH domain-containing protein</fullName>
    </recommendedName>
</protein>
<feature type="compositionally biased region" description="Polar residues" evidence="1">
    <location>
        <begin position="1"/>
        <end position="13"/>
    </location>
</feature>
<dbReference type="PANTHER" id="PTHR16777:SF2">
    <property type="entry name" value="PROTEIN ECT2"/>
    <property type="match status" value="1"/>
</dbReference>
<dbReference type="InterPro" id="IPR001357">
    <property type="entry name" value="BRCT_dom"/>
</dbReference>
<dbReference type="Pfam" id="PF21243">
    <property type="entry name" value="ECT2_BRCT0"/>
    <property type="match status" value="1"/>
</dbReference>
<dbReference type="STRING" id="34508.A0A4U5NYM3"/>
<feature type="region of interest" description="Disordered" evidence="1">
    <location>
        <begin position="323"/>
        <end position="352"/>
    </location>
</feature>
<proteinExistence type="predicted"/>
<reference evidence="4 5" key="2">
    <citation type="journal article" date="2019" name="G3 (Bethesda)">
        <title>Hybrid Assembly of the Genome of the Entomopathogenic Nematode Steinernema carpocapsae Identifies the X-Chromosome.</title>
        <authorList>
            <person name="Serra L."/>
            <person name="Macchietto M."/>
            <person name="Macias-Munoz A."/>
            <person name="McGill C.J."/>
            <person name="Rodriguez I.M."/>
            <person name="Rodriguez B."/>
            <person name="Murad R."/>
            <person name="Mortazavi A."/>
        </authorList>
    </citation>
    <scope>NUCLEOTIDE SEQUENCE [LARGE SCALE GENOMIC DNA]</scope>
    <source>
        <strain evidence="4 5">ALL</strain>
    </source>
</reference>
<feature type="region of interest" description="Disordered" evidence="1">
    <location>
        <begin position="1"/>
        <end position="38"/>
    </location>
</feature>
<dbReference type="SMART" id="SM00292">
    <property type="entry name" value="BRCT"/>
    <property type="match status" value="2"/>
</dbReference>
<dbReference type="InterPro" id="IPR026817">
    <property type="entry name" value="Ect2"/>
</dbReference>